<accession>A0A4Q2UNE1</accession>
<name>A0A4Q2UNE1_9BACT</name>
<dbReference type="GO" id="GO:0016747">
    <property type="term" value="F:acyltransferase activity, transferring groups other than amino-acyl groups"/>
    <property type="evidence" value="ECO:0007669"/>
    <property type="project" value="InterPro"/>
</dbReference>
<dbReference type="PROSITE" id="PS51186">
    <property type="entry name" value="GNAT"/>
    <property type="match status" value="1"/>
</dbReference>
<evidence type="ECO:0000313" key="4">
    <source>
        <dbReference type="EMBL" id="RYC69065.1"/>
    </source>
</evidence>
<dbReference type="CDD" id="cd04301">
    <property type="entry name" value="NAT_SF"/>
    <property type="match status" value="1"/>
</dbReference>
<keyword evidence="1 4" id="KW-0808">Transferase</keyword>
<evidence type="ECO:0000313" key="5">
    <source>
        <dbReference type="Proteomes" id="UP000290407"/>
    </source>
</evidence>
<gene>
    <name evidence="4" type="ORF">EQG79_16845</name>
</gene>
<dbReference type="SUPFAM" id="SSF55729">
    <property type="entry name" value="Acyl-CoA N-acyltransferases (Nat)"/>
    <property type="match status" value="1"/>
</dbReference>
<evidence type="ECO:0000259" key="3">
    <source>
        <dbReference type="PROSITE" id="PS51186"/>
    </source>
</evidence>
<dbReference type="AlphaFoldDB" id="A0A4Q2UNE1"/>
<dbReference type="Proteomes" id="UP000290407">
    <property type="component" value="Unassembled WGS sequence"/>
</dbReference>
<sequence>MISIQRCTSADPRFQTLVGELDADLLVRYGAKQSEYDVHNKGLADARVVIAMNEGAAVGCACFKPLDAETIEIKRMYVQPGIRRLGVAQHILAGLEQWGREEGYRIAKLQTAIKQPEAIALYRKVGYRPTPAYGPYVDDADSVCLEKEI</sequence>
<dbReference type="PANTHER" id="PTHR43877:SF2">
    <property type="entry name" value="AMINOALKYLPHOSPHONATE N-ACETYLTRANSFERASE-RELATED"/>
    <property type="match status" value="1"/>
</dbReference>
<dbReference type="InterPro" id="IPR050832">
    <property type="entry name" value="Bact_Acetyltransf"/>
</dbReference>
<reference evidence="4 5" key="1">
    <citation type="submission" date="2019-01" db="EMBL/GenBank/DDBJ databases">
        <title>Spirosoma flava sp. nov., a propanil-degrading bacterium isolated from herbicide-contaminated soil.</title>
        <authorList>
            <person name="Zhang L."/>
            <person name="Jiang J.-D."/>
        </authorList>
    </citation>
    <scope>NUCLEOTIDE SEQUENCE [LARGE SCALE GENOMIC DNA]</scope>
    <source>
        <strain evidence="4 5">TY50</strain>
    </source>
</reference>
<dbReference type="Gene3D" id="3.40.630.30">
    <property type="match status" value="1"/>
</dbReference>
<evidence type="ECO:0000256" key="2">
    <source>
        <dbReference type="ARBA" id="ARBA00023315"/>
    </source>
</evidence>
<dbReference type="Pfam" id="PF00583">
    <property type="entry name" value="Acetyltransf_1"/>
    <property type="match status" value="1"/>
</dbReference>
<protein>
    <submittedName>
        <fullName evidence="4">GNAT family N-acetyltransferase</fullName>
    </submittedName>
</protein>
<dbReference type="EMBL" id="SBLB01000004">
    <property type="protein sequence ID" value="RYC69065.1"/>
    <property type="molecule type" value="Genomic_DNA"/>
</dbReference>
<feature type="domain" description="N-acetyltransferase" evidence="3">
    <location>
        <begin position="5"/>
        <end position="149"/>
    </location>
</feature>
<proteinExistence type="predicted"/>
<dbReference type="InterPro" id="IPR016181">
    <property type="entry name" value="Acyl_CoA_acyltransferase"/>
</dbReference>
<evidence type="ECO:0000256" key="1">
    <source>
        <dbReference type="ARBA" id="ARBA00022679"/>
    </source>
</evidence>
<dbReference type="PANTHER" id="PTHR43877">
    <property type="entry name" value="AMINOALKYLPHOSPHONATE N-ACETYLTRANSFERASE-RELATED-RELATED"/>
    <property type="match status" value="1"/>
</dbReference>
<dbReference type="RefSeq" id="WP_129602732.1">
    <property type="nucleotide sequence ID" value="NZ_SBLB01000004.1"/>
</dbReference>
<dbReference type="InterPro" id="IPR000182">
    <property type="entry name" value="GNAT_dom"/>
</dbReference>
<keyword evidence="2" id="KW-0012">Acyltransferase</keyword>
<comment type="caution">
    <text evidence="4">The sequence shown here is derived from an EMBL/GenBank/DDBJ whole genome shotgun (WGS) entry which is preliminary data.</text>
</comment>
<organism evidence="4 5">
    <name type="scientific">Spirosoma sordidisoli</name>
    <dbReference type="NCBI Taxonomy" id="2502893"/>
    <lineage>
        <taxon>Bacteria</taxon>
        <taxon>Pseudomonadati</taxon>
        <taxon>Bacteroidota</taxon>
        <taxon>Cytophagia</taxon>
        <taxon>Cytophagales</taxon>
        <taxon>Cytophagaceae</taxon>
        <taxon>Spirosoma</taxon>
    </lineage>
</organism>
<keyword evidence="5" id="KW-1185">Reference proteome</keyword>